<comment type="similarity">
    <text evidence="3">Belongs to the Rieske iron-sulfur protein family.</text>
</comment>
<evidence type="ECO:0000256" key="12">
    <source>
        <dbReference type="ARBA" id="ARBA00022967"/>
    </source>
</evidence>
<comment type="subcellular location">
    <subcellularLocation>
        <location evidence="2">Cell membrane</location>
        <topology evidence="2">Single-pass membrane protein</topology>
    </subcellularLocation>
</comment>
<sequence length="204" mass="22085">MSDQENKPMDKERRNLLIATGGVGALGAAAFAAPLVSSFAPSEKAKAGGVPVEVDVPAPGELKVEFWRGKPVWILHRTDEMTASLEKVKDQMADPDSLQPFSMPLPEYCDKTTRARPDHPNVMVMISTCTHLGCIPEPRLKAGAQPSLPDDWAGGFLCPCHGSTYDLAGRVFKNKPAPQNLDVPPYMFLSDTKIVIGKDEKGEA</sequence>
<evidence type="ECO:0000256" key="8">
    <source>
        <dbReference type="ARBA" id="ARBA00022475"/>
    </source>
</evidence>
<reference evidence="23" key="2">
    <citation type="submission" date="2020-09" db="EMBL/GenBank/DDBJ databases">
        <authorList>
            <person name="Sun Q."/>
            <person name="Kim S."/>
        </authorList>
    </citation>
    <scope>NUCLEOTIDE SEQUENCE</scope>
    <source>
        <strain evidence="23">KCTC 32501</strain>
    </source>
</reference>
<evidence type="ECO:0000256" key="4">
    <source>
        <dbReference type="ARBA" id="ARBA00011649"/>
    </source>
</evidence>
<evidence type="ECO:0000256" key="17">
    <source>
        <dbReference type="ARBA" id="ARBA00023136"/>
    </source>
</evidence>
<keyword evidence="11" id="KW-0479">Metal-binding</keyword>
<evidence type="ECO:0000256" key="11">
    <source>
        <dbReference type="ARBA" id="ARBA00022723"/>
    </source>
</evidence>
<name>A0A8J3CHF4_9BURK</name>
<dbReference type="PRINTS" id="PR00162">
    <property type="entry name" value="RIESKE"/>
</dbReference>
<evidence type="ECO:0000256" key="3">
    <source>
        <dbReference type="ARBA" id="ARBA00010651"/>
    </source>
</evidence>
<reference evidence="23" key="1">
    <citation type="journal article" date="2014" name="Int. J. Syst. Evol. Microbiol.">
        <title>Complete genome sequence of Corynebacterium casei LMG S-19264T (=DSM 44701T), isolated from a smear-ripened cheese.</title>
        <authorList>
            <consortium name="US DOE Joint Genome Institute (JGI-PGF)"/>
            <person name="Walter F."/>
            <person name="Albersmeier A."/>
            <person name="Kalinowski J."/>
            <person name="Ruckert C."/>
        </authorList>
    </citation>
    <scope>NUCLEOTIDE SEQUENCE</scope>
    <source>
        <strain evidence="23">KCTC 32501</strain>
    </source>
</reference>
<dbReference type="GO" id="GO:0051537">
    <property type="term" value="F:2 iron, 2 sulfur cluster binding"/>
    <property type="evidence" value="ECO:0007669"/>
    <property type="project" value="UniProtKB-KW"/>
</dbReference>
<dbReference type="GO" id="GO:0046872">
    <property type="term" value="F:metal ion binding"/>
    <property type="evidence" value="ECO:0007669"/>
    <property type="project" value="UniProtKB-KW"/>
</dbReference>
<dbReference type="InterPro" id="IPR036922">
    <property type="entry name" value="Rieske_2Fe-2S_sf"/>
</dbReference>
<dbReference type="EMBL" id="BMZG01000005">
    <property type="protein sequence ID" value="GHA72660.1"/>
    <property type="molecule type" value="Genomic_DNA"/>
</dbReference>
<evidence type="ECO:0000256" key="21">
    <source>
        <dbReference type="RuleBase" id="RU004497"/>
    </source>
</evidence>
<dbReference type="GO" id="GO:0005886">
    <property type="term" value="C:plasma membrane"/>
    <property type="evidence" value="ECO:0007669"/>
    <property type="project" value="UniProtKB-SubCell"/>
</dbReference>
<evidence type="ECO:0000256" key="16">
    <source>
        <dbReference type="ARBA" id="ARBA00023014"/>
    </source>
</evidence>
<dbReference type="EC" id="7.1.1.8" evidence="5 20"/>
<evidence type="ECO:0000256" key="19">
    <source>
        <dbReference type="ARBA" id="ARBA00029351"/>
    </source>
</evidence>
<dbReference type="Gene3D" id="2.102.10.10">
    <property type="entry name" value="Rieske [2Fe-2S] iron-sulphur domain"/>
    <property type="match status" value="1"/>
</dbReference>
<dbReference type="NCBIfam" id="TIGR01416">
    <property type="entry name" value="Rieske_proteo"/>
    <property type="match status" value="1"/>
</dbReference>
<dbReference type="InterPro" id="IPR019470">
    <property type="entry name" value="Ubiq_cytC_Rdtase_Fe-S_su_TAT"/>
</dbReference>
<dbReference type="InterPro" id="IPR006311">
    <property type="entry name" value="TAT_signal"/>
</dbReference>
<keyword evidence="18" id="KW-1015">Disulfide bond</keyword>
<accession>A0A8J3CHF4</accession>
<evidence type="ECO:0000256" key="9">
    <source>
        <dbReference type="ARBA" id="ARBA00022692"/>
    </source>
</evidence>
<feature type="domain" description="Rieske" evidence="22">
    <location>
        <begin position="116"/>
        <end position="195"/>
    </location>
</feature>
<dbReference type="PROSITE" id="PS51296">
    <property type="entry name" value="RIESKE"/>
    <property type="match status" value="1"/>
</dbReference>
<gene>
    <name evidence="23" type="primary">petA</name>
    <name evidence="23" type="ORF">GCM10009007_12100</name>
</gene>
<keyword evidence="7 20" id="KW-0813">Transport</keyword>
<dbReference type="Pfam" id="PF00355">
    <property type="entry name" value="Rieske"/>
    <property type="match status" value="1"/>
</dbReference>
<dbReference type="GO" id="GO:0008121">
    <property type="term" value="F:quinol-cytochrome-c reductase activity"/>
    <property type="evidence" value="ECO:0007669"/>
    <property type="project" value="UniProtKB-EC"/>
</dbReference>
<dbReference type="CDD" id="cd03470">
    <property type="entry name" value="Rieske_cytochrome_bc1"/>
    <property type="match status" value="1"/>
</dbReference>
<keyword evidence="13 20" id="KW-0249">Electron transport</keyword>
<keyword evidence="24" id="KW-1185">Reference proteome</keyword>
<comment type="catalytic activity">
    <reaction evidence="19 20">
        <text>a quinol + 2 Fe(III)-[cytochrome c](out) = a quinone + 2 Fe(II)-[cytochrome c](out) + 2 H(+)(out)</text>
        <dbReference type="Rhea" id="RHEA:11484"/>
        <dbReference type="Rhea" id="RHEA-COMP:10350"/>
        <dbReference type="Rhea" id="RHEA-COMP:14399"/>
        <dbReference type="ChEBI" id="CHEBI:15378"/>
        <dbReference type="ChEBI" id="CHEBI:24646"/>
        <dbReference type="ChEBI" id="CHEBI:29033"/>
        <dbReference type="ChEBI" id="CHEBI:29034"/>
        <dbReference type="ChEBI" id="CHEBI:132124"/>
        <dbReference type="EC" id="7.1.1.8"/>
    </reaction>
</comment>
<keyword evidence="9" id="KW-0812">Transmembrane</keyword>
<comment type="miscellaneous">
    <text evidence="20">The Rieske protein is a high potential 2Fe-2S protein.</text>
</comment>
<comment type="cofactor">
    <cofactor evidence="20">
        <name>[2Fe-2S] cluster</name>
        <dbReference type="ChEBI" id="CHEBI:190135"/>
    </cofactor>
    <text evidence="20">Binds 1 [2Fe-2S] cluster per subunit.</text>
</comment>
<dbReference type="PROSITE" id="PS51318">
    <property type="entry name" value="TAT"/>
    <property type="match status" value="1"/>
</dbReference>
<evidence type="ECO:0000256" key="10">
    <source>
        <dbReference type="ARBA" id="ARBA00022714"/>
    </source>
</evidence>
<evidence type="ECO:0000256" key="5">
    <source>
        <dbReference type="ARBA" id="ARBA00012951"/>
    </source>
</evidence>
<dbReference type="Proteomes" id="UP000614287">
    <property type="component" value="Unassembled WGS sequence"/>
</dbReference>
<comment type="subunit">
    <text evidence="4 21">The main subunits of complex b-c1 are: cytochrome b, cytochrome c1 and the Rieske protein.</text>
</comment>
<keyword evidence="12" id="KW-1278">Translocase</keyword>
<dbReference type="InterPro" id="IPR006317">
    <property type="entry name" value="Ubiquinol_cyt_c_Rdtase_Fe-S-su"/>
</dbReference>
<keyword evidence="17" id="KW-0472">Membrane</keyword>
<evidence type="ECO:0000256" key="13">
    <source>
        <dbReference type="ARBA" id="ARBA00022982"/>
    </source>
</evidence>
<evidence type="ECO:0000256" key="7">
    <source>
        <dbReference type="ARBA" id="ARBA00022448"/>
    </source>
</evidence>
<evidence type="ECO:0000256" key="18">
    <source>
        <dbReference type="ARBA" id="ARBA00023157"/>
    </source>
</evidence>
<dbReference type="InterPro" id="IPR005805">
    <property type="entry name" value="Rieske_Fe-S_prot_C"/>
</dbReference>
<evidence type="ECO:0000256" key="2">
    <source>
        <dbReference type="ARBA" id="ARBA00004162"/>
    </source>
</evidence>
<keyword evidence="15" id="KW-0408">Iron</keyword>
<organism evidence="23 24">
    <name type="scientific">Formosimonas limnophila</name>
    <dbReference type="NCBI Taxonomy" id="1384487"/>
    <lineage>
        <taxon>Bacteria</taxon>
        <taxon>Pseudomonadati</taxon>
        <taxon>Pseudomonadota</taxon>
        <taxon>Betaproteobacteria</taxon>
        <taxon>Burkholderiales</taxon>
        <taxon>Burkholderiaceae</taxon>
        <taxon>Formosimonas</taxon>
    </lineage>
</organism>
<comment type="function">
    <text evidence="1">Component of the ubiquinol-cytochrome c reductase complex (complex III or cytochrome b-c1 complex), which is a respiratory chain that generates an electrochemical potential coupled to ATP synthesis.</text>
</comment>
<dbReference type="Gene3D" id="1.20.5.510">
    <property type="entry name" value="Single helix bin"/>
    <property type="match status" value="1"/>
</dbReference>
<evidence type="ECO:0000313" key="23">
    <source>
        <dbReference type="EMBL" id="GHA72660.1"/>
    </source>
</evidence>
<dbReference type="RefSeq" id="WP_189493037.1">
    <property type="nucleotide sequence ID" value="NZ_BMZG01000005.1"/>
</dbReference>
<dbReference type="PANTHER" id="PTHR10134">
    <property type="entry name" value="CYTOCHROME B-C1 COMPLEX SUBUNIT RIESKE, MITOCHONDRIAL"/>
    <property type="match status" value="1"/>
</dbReference>
<comment type="caution">
    <text evidence="23">The sequence shown here is derived from an EMBL/GenBank/DDBJ whole genome shotgun (WGS) entry which is preliminary data.</text>
</comment>
<dbReference type="Pfam" id="PF10399">
    <property type="entry name" value="UCR_Fe-S_N"/>
    <property type="match status" value="1"/>
</dbReference>
<evidence type="ECO:0000259" key="22">
    <source>
        <dbReference type="PROSITE" id="PS51296"/>
    </source>
</evidence>
<protein>
    <recommendedName>
        <fullName evidence="6 20">Ubiquinol-cytochrome c reductase iron-sulfur subunit</fullName>
        <ecNumber evidence="5 20">7.1.1.8</ecNumber>
    </recommendedName>
</protein>
<evidence type="ECO:0000256" key="14">
    <source>
        <dbReference type="ARBA" id="ARBA00022989"/>
    </source>
</evidence>
<keyword evidence="14" id="KW-1133">Transmembrane helix</keyword>
<keyword evidence="10" id="KW-0001">2Fe-2S</keyword>
<evidence type="ECO:0000256" key="6">
    <source>
        <dbReference type="ARBA" id="ARBA00019816"/>
    </source>
</evidence>
<evidence type="ECO:0000256" key="1">
    <source>
        <dbReference type="ARBA" id="ARBA00002444"/>
    </source>
</evidence>
<dbReference type="AlphaFoldDB" id="A0A8J3CHF4"/>
<dbReference type="SUPFAM" id="SSF50022">
    <property type="entry name" value="ISP domain"/>
    <property type="match status" value="1"/>
</dbReference>
<dbReference type="InterPro" id="IPR017941">
    <property type="entry name" value="Rieske_2Fe-2S"/>
</dbReference>
<dbReference type="InterPro" id="IPR014349">
    <property type="entry name" value="Rieske_Fe-S_prot"/>
</dbReference>
<evidence type="ECO:0000256" key="15">
    <source>
        <dbReference type="ARBA" id="ARBA00023004"/>
    </source>
</evidence>
<keyword evidence="16" id="KW-0411">Iron-sulfur</keyword>
<proteinExistence type="inferred from homology"/>
<evidence type="ECO:0000313" key="24">
    <source>
        <dbReference type="Proteomes" id="UP000614287"/>
    </source>
</evidence>
<evidence type="ECO:0000256" key="20">
    <source>
        <dbReference type="RuleBase" id="RU004494"/>
    </source>
</evidence>
<keyword evidence="8" id="KW-1003">Cell membrane</keyword>